<feature type="region of interest" description="Disordered" evidence="1">
    <location>
        <begin position="389"/>
        <end position="473"/>
    </location>
</feature>
<dbReference type="Proteomes" id="UP001164286">
    <property type="component" value="Unassembled WGS sequence"/>
</dbReference>
<accession>A0AA38HDJ8</accession>
<sequence length="653" mass="73653">MVPLDTQLLPLHTIWGMGRLMRQILSTHAHHAFTSPTMAHFPLAYTRYNVEQLVWNAIQRWLAGWTVLLLSTWYALPDGPRHSMNTIHNHRLSQSGRGHGGGSMERVNVFIQPLMAHMNVVIEHLKRAGATIHHLTTYPPQYQHPGESYILVPTPKAIDYPPDHSLSKDSLSKSSPWAFQVTVTFLDVRLTDRDVRPWHDPIFRPLPFDLPIPNFPSTTILGPPGPVTTAYRYFCVAARDGPQAYCHDIFFHTDHRPDYRTIDTVIVFPRLNGTFFDFGLDRFWSFPAAKDNTSTPFDTLRYLVDREVPPIFLGAPWLQQVAEGKQEVLVETGQFAFALPELRRRVYDHRDKVAASRQPPPVPPRIYRSQYCRPPHPFPSFAPGYPITARLPGIPSSDGVPGLEVESDKRKLDGQPEPDADWAGKRQRYMGGDQEAGPSRIYQEEQGDKRTGAQEEAEEGEIAEEPEREEQPAPVMAVPLSLRSPSVTEVGAPSQLWNYVELVLGVDIEMDKVAKTLLEVFDVTEYRFAQNPQSSFPDAVQGSRPSPILQVGTTVDRGISMVIRFIMQNIEGVANIDIRLPASLVSEKLEDAVAQGWDITNDPLEKRRPWHATPPKILALSISGASEWEDQVRTLCGRLDGGWPKVPAQVRWD</sequence>
<feature type="compositionally biased region" description="Acidic residues" evidence="1">
    <location>
        <begin position="455"/>
        <end position="468"/>
    </location>
</feature>
<evidence type="ECO:0000313" key="2">
    <source>
        <dbReference type="EMBL" id="KAI9639137.1"/>
    </source>
</evidence>
<proteinExistence type="predicted"/>
<protein>
    <submittedName>
        <fullName evidence="2">Uncharacterized protein</fullName>
    </submittedName>
</protein>
<reference evidence="2" key="1">
    <citation type="journal article" date="2022" name="G3 (Bethesda)">
        <title>High quality genome of the basidiomycete yeast Dioszegia hungarica PDD-24b-2 isolated from cloud water.</title>
        <authorList>
            <person name="Jarrige D."/>
            <person name="Haridas S."/>
            <person name="Bleykasten-Grosshans C."/>
            <person name="Joly M."/>
            <person name="Nadalig T."/>
            <person name="Sancelme M."/>
            <person name="Vuilleumier S."/>
            <person name="Grigoriev I.V."/>
            <person name="Amato P."/>
            <person name="Bringel F."/>
        </authorList>
    </citation>
    <scope>NUCLEOTIDE SEQUENCE</scope>
    <source>
        <strain evidence="2">PDD-24b-2</strain>
    </source>
</reference>
<gene>
    <name evidence="2" type="ORF">MKK02DRAFT_29259</name>
</gene>
<evidence type="ECO:0000256" key="1">
    <source>
        <dbReference type="SAM" id="MobiDB-lite"/>
    </source>
</evidence>
<organism evidence="2 3">
    <name type="scientific">Dioszegia hungarica</name>
    <dbReference type="NCBI Taxonomy" id="4972"/>
    <lineage>
        <taxon>Eukaryota</taxon>
        <taxon>Fungi</taxon>
        <taxon>Dikarya</taxon>
        <taxon>Basidiomycota</taxon>
        <taxon>Agaricomycotina</taxon>
        <taxon>Tremellomycetes</taxon>
        <taxon>Tremellales</taxon>
        <taxon>Bulleribasidiaceae</taxon>
        <taxon>Dioszegia</taxon>
    </lineage>
</organism>
<feature type="compositionally biased region" description="Basic and acidic residues" evidence="1">
    <location>
        <begin position="442"/>
        <end position="453"/>
    </location>
</feature>
<dbReference type="GeneID" id="77726971"/>
<dbReference type="AlphaFoldDB" id="A0AA38HDJ8"/>
<dbReference type="RefSeq" id="XP_052948914.1">
    <property type="nucleotide sequence ID" value="XM_053087766.1"/>
</dbReference>
<keyword evidence="3" id="KW-1185">Reference proteome</keyword>
<evidence type="ECO:0000313" key="3">
    <source>
        <dbReference type="Proteomes" id="UP001164286"/>
    </source>
</evidence>
<name>A0AA38HDJ8_9TREE</name>
<dbReference type="EMBL" id="JAKWFO010000001">
    <property type="protein sequence ID" value="KAI9639137.1"/>
    <property type="molecule type" value="Genomic_DNA"/>
</dbReference>
<comment type="caution">
    <text evidence="2">The sequence shown here is derived from an EMBL/GenBank/DDBJ whole genome shotgun (WGS) entry which is preliminary data.</text>
</comment>